<dbReference type="RefSeq" id="WP_165641909.1">
    <property type="nucleotide sequence ID" value="NZ_JAAITT010000010.1"/>
</dbReference>
<evidence type="ECO:0000256" key="3">
    <source>
        <dbReference type="ARBA" id="ARBA00022475"/>
    </source>
</evidence>
<keyword evidence="6" id="KW-0449">Lipoprotein</keyword>
<evidence type="ECO:0000313" key="13">
    <source>
        <dbReference type="Proteomes" id="UP001299608"/>
    </source>
</evidence>
<feature type="domain" description="ABC transporter substrate-binding protein PnrA-like" evidence="9">
    <location>
        <begin position="64"/>
        <end position="353"/>
    </location>
</feature>
<evidence type="ECO:0000256" key="2">
    <source>
        <dbReference type="ARBA" id="ARBA00008610"/>
    </source>
</evidence>
<protein>
    <submittedName>
        <fullName evidence="10">BMP family ABC transporter substrate-binding protein</fullName>
    </submittedName>
</protein>
<comment type="similarity">
    <text evidence="2">Belongs to the BMP lipoprotein family.</text>
</comment>
<comment type="subcellular location">
    <subcellularLocation>
        <location evidence="1">Cell membrane</location>
        <topology evidence="1">Lipid-anchor</topology>
    </subcellularLocation>
</comment>
<sequence length="390" mass="41233">MKRRLVAMFTAVTLVLSMAGCGGTRPAEEKKDTNTAAVAADDTGGSTKEASEGQSEEMSKEVKKMVTVLPNVRGDGGTHDLACRASEAIADKIGAELDIIELGTAVTDSAKWEAAMSDLCEEDYDLIITGGSLMKDTIQTVAPMYPEIPFICYDVNLDFDSVDMPNVYAMDFHQNEAAYMAGVIAASMTKSNYIGFVGATKIPVIYDFMVGFISGAQAVNPDIKVAVAFTNDFNDATLAKELALAQITDGADVLFPACGNAAVGVYEAARDKSVSAIGNDQDVAAKYANSDESLEKVILASVMKKVDNAVSTAYERFAKGELPFGSQETVGVKEDGAGVVKNEYYEAQLPDEVKAVVTEYEGKIGSGEVTVPTAIGMDAEEIDGIISSAQ</sequence>
<reference evidence="11" key="2">
    <citation type="submission" date="2020-02" db="EMBL/GenBank/DDBJ databases">
        <authorList>
            <person name="Littmann E."/>
            <person name="Sorbara M."/>
        </authorList>
    </citation>
    <scope>NUCLEOTIDE SEQUENCE</scope>
    <source>
        <strain evidence="11">MSK.1.17</strain>
    </source>
</reference>
<evidence type="ECO:0000259" key="9">
    <source>
        <dbReference type="Pfam" id="PF02608"/>
    </source>
</evidence>
<dbReference type="AlphaFoldDB" id="A0AAW5BT45"/>
<evidence type="ECO:0000256" key="4">
    <source>
        <dbReference type="ARBA" id="ARBA00022729"/>
    </source>
</evidence>
<dbReference type="Gene3D" id="3.40.50.2300">
    <property type="match status" value="2"/>
</dbReference>
<evidence type="ECO:0000313" key="11">
    <source>
        <dbReference type="EMBL" id="NSJ48876.1"/>
    </source>
</evidence>
<reference evidence="11 12" key="1">
    <citation type="journal article" date="2020" name="Cell Host Microbe">
        <title>Functional and Genomic Variation between Human-Derived Isolates of Lachnospiraceae Reveals Inter- and Intra-Species Diversity.</title>
        <authorList>
            <person name="Sorbara M.T."/>
            <person name="Littmann E.R."/>
            <person name="Fontana E."/>
            <person name="Moody T.U."/>
            <person name="Kohout C.E."/>
            <person name="Gjonbalaj M."/>
            <person name="Eaton V."/>
            <person name="Seok R."/>
            <person name="Leiner I.M."/>
            <person name="Pamer E.G."/>
        </authorList>
    </citation>
    <scope>NUCLEOTIDE SEQUENCE [LARGE SCALE GENOMIC DNA]</scope>
    <source>
        <strain evidence="11 12">MSK.1.17</strain>
    </source>
</reference>
<dbReference type="InterPro" id="IPR050957">
    <property type="entry name" value="BMP_lipoprotein"/>
</dbReference>
<proteinExistence type="inferred from homology"/>
<feature type="compositionally biased region" description="Low complexity" evidence="7">
    <location>
        <begin position="34"/>
        <end position="43"/>
    </location>
</feature>
<keyword evidence="12" id="KW-1185">Reference proteome</keyword>
<dbReference type="PANTHER" id="PTHR34296">
    <property type="entry name" value="TRANSCRIPTIONAL ACTIVATOR PROTEIN MED"/>
    <property type="match status" value="1"/>
</dbReference>
<keyword evidence="5" id="KW-0472">Membrane</keyword>
<evidence type="ECO:0000313" key="10">
    <source>
        <dbReference type="EMBL" id="MCG4747351.1"/>
    </source>
</evidence>
<evidence type="ECO:0000256" key="6">
    <source>
        <dbReference type="ARBA" id="ARBA00023288"/>
    </source>
</evidence>
<dbReference type="InterPro" id="IPR028082">
    <property type="entry name" value="Peripla_BP_I"/>
</dbReference>
<evidence type="ECO:0000256" key="7">
    <source>
        <dbReference type="SAM" id="MobiDB-lite"/>
    </source>
</evidence>
<dbReference type="InterPro" id="IPR003760">
    <property type="entry name" value="PnrA-like"/>
</dbReference>
<organism evidence="10 13">
    <name type="scientific">Enterocloster aldenensis</name>
    <dbReference type="NCBI Taxonomy" id="358742"/>
    <lineage>
        <taxon>Bacteria</taxon>
        <taxon>Bacillati</taxon>
        <taxon>Bacillota</taxon>
        <taxon>Clostridia</taxon>
        <taxon>Lachnospirales</taxon>
        <taxon>Lachnospiraceae</taxon>
        <taxon>Enterocloster</taxon>
    </lineage>
</organism>
<evidence type="ECO:0000313" key="12">
    <source>
        <dbReference type="Proteomes" id="UP000669239"/>
    </source>
</evidence>
<evidence type="ECO:0000256" key="5">
    <source>
        <dbReference type="ARBA" id="ARBA00023136"/>
    </source>
</evidence>
<dbReference type="PANTHER" id="PTHR34296:SF2">
    <property type="entry name" value="ABC TRANSPORTER GUANOSINE-BINDING PROTEIN NUPN"/>
    <property type="match status" value="1"/>
</dbReference>
<reference evidence="10" key="3">
    <citation type="submission" date="2022-01" db="EMBL/GenBank/DDBJ databases">
        <title>Collection of gut derived symbiotic bacterial strains cultured from healthy donors.</title>
        <authorList>
            <person name="Lin H."/>
            <person name="Kohout C."/>
            <person name="Waligurski E."/>
            <person name="Pamer E.G."/>
        </authorList>
    </citation>
    <scope>NUCLEOTIDE SEQUENCE</scope>
    <source>
        <strain evidence="10">DFI.6.55</strain>
    </source>
</reference>
<evidence type="ECO:0000256" key="8">
    <source>
        <dbReference type="SAM" id="SignalP"/>
    </source>
</evidence>
<feature type="region of interest" description="Disordered" evidence="7">
    <location>
        <begin position="23"/>
        <end position="58"/>
    </location>
</feature>
<gene>
    <name evidence="11" type="ORF">G5B36_09200</name>
    <name evidence="10" type="ORF">L0N08_18150</name>
</gene>
<keyword evidence="3" id="KW-1003">Cell membrane</keyword>
<comment type="caution">
    <text evidence="10">The sequence shown here is derived from an EMBL/GenBank/DDBJ whole genome shotgun (WGS) entry which is preliminary data.</text>
</comment>
<dbReference type="EMBL" id="JAAITT010000010">
    <property type="protein sequence ID" value="NSJ48876.1"/>
    <property type="molecule type" value="Genomic_DNA"/>
</dbReference>
<name>A0AAW5BT45_9FIRM</name>
<dbReference type="Pfam" id="PF02608">
    <property type="entry name" value="Bmp"/>
    <property type="match status" value="1"/>
</dbReference>
<feature type="signal peptide" evidence="8">
    <location>
        <begin position="1"/>
        <end position="19"/>
    </location>
</feature>
<dbReference type="Proteomes" id="UP000669239">
    <property type="component" value="Unassembled WGS sequence"/>
</dbReference>
<dbReference type="SUPFAM" id="SSF53822">
    <property type="entry name" value="Periplasmic binding protein-like I"/>
    <property type="match status" value="1"/>
</dbReference>
<dbReference type="GO" id="GO:0005886">
    <property type="term" value="C:plasma membrane"/>
    <property type="evidence" value="ECO:0007669"/>
    <property type="project" value="UniProtKB-SubCell"/>
</dbReference>
<accession>A0AAW5BT45</accession>
<dbReference type="Proteomes" id="UP001299608">
    <property type="component" value="Unassembled WGS sequence"/>
</dbReference>
<feature type="chain" id="PRO_5043487402" evidence="8">
    <location>
        <begin position="20"/>
        <end position="390"/>
    </location>
</feature>
<evidence type="ECO:0000256" key="1">
    <source>
        <dbReference type="ARBA" id="ARBA00004193"/>
    </source>
</evidence>
<dbReference type="PROSITE" id="PS51257">
    <property type="entry name" value="PROKAR_LIPOPROTEIN"/>
    <property type="match status" value="1"/>
</dbReference>
<keyword evidence="4 8" id="KW-0732">Signal</keyword>
<dbReference type="EMBL" id="JAKNGE010000023">
    <property type="protein sequence ID" value="MCG4747351.1"/>
    <property type="molecule type" value="Genomic_DNA"/>
</dbReference>